<protein>
    <submittedName>
        <fullName evidence="1">Uncharacterized protein</fullName>
    </submittedName>
</protein>
<reference evidence="1 2" key="1">
    <citation type="submission" date="2021-06" db="EMBL/GenBank/DDBJ databases">
        <title>Caerostris extrusa draft genome.</title>
        <authorList>
            <person name="Kono N."/>
            <person name="Arakawa K."/>
        </authorList>
    </citation>
    <scope>NUCLEOTIDE SEQUENCE [LARGE SCALE GENOMIC DNA]</scope>
</reference>
<accession>A0AAV4SC62</accession>
<comment type="caution">
    <text evidence="1">The sequence shown here is derived from an EMBL/GenBank/DDBJ whole genome shotgun (WGS) entry which is preliminary data.</text>
</comment>
<proteinExistence type="predicted"/>
<keyword evidence="2" id="KW-1185">Reference proteome</keyword>
<evidence type="ECO:0000313" key="1">
    <source>
        <dbReference type="EMBL" id="GIY30726.1"/>
    </source>
</evidence>
<gene>
    <name evidence="1" type="ORF">CEXT_573551</name>
</gene>
<name>A0AAV4SC62_CAEEX</name>
<dbReference type="EMBL" id="BPLR01009270">
    <property type="protein sequence ID" value="GIY30726.1"/>
    <property type="molecule type" value="Genomic_DNA"/>
</dbReference>
<organism evidence="1 2">
    <name type="scientific">Caerostris extrusa</name>
    <name type="common">Bark spider</name>
    <name type="synonym">Caerostris bankana</name>
    <dbReference type="NCBI Taxonomy" id="172846"/>
    <lineage>
        <taxon>Eukaryota</taxon>
        <taxon>Metazoa</taxon>
        <taxon>Ecdysozoa</taxon>
        <taxon>Arthropoda</taxon>
        <taxon>Chelicerata</taxon>
        <taxon>Arachnida</taxon>
        <taxon>Araneae</taxon>
        <taxon>Araneomorphae</taxon>
        <taxon>Entelegynae</taxon>
        <taxon>Araneoidea</taxon>
        <taxon>Araneidae</taxon>
        <taxon>Caerostris</taxon>
    </lineage>
</organism>
<sequence>MRTEKAREAVLHHAWALSEGEFCREFGDDLRYAPTQWRRAINRRSNDINRIFIISKSVFRHYYRCFDNEVIHFVDYRLSAVFFSEGFMEIYKASIYIHLNIF</sequence>
<dbReference type="Proteomes" id="UP001054945">
    <property type="component" value="Unassembled WGS sequence"/>
</dbReference>
<evidence type="ECO:0000313" key="2">
    <source>
        <dbReference type="Proteomes" id="UP001054945"/>
    </source>
</evidence>
<dbReference type="AlphaFoldDB" id="A0AAV4SC62"/>